<feature type="compositionally biased region" description="Polar residues" evidence="2">
    <location>
        <begin position="287"/>
        <end position="309"/>
    </location>
</feature>
<feature type="region of interest" description="Disordered" evidence="2">
    <location>
        <begin position="1"/>
        <end position="32"/>
    </location>
</feature>
<evidence type="ECO:0000256" key="1">
    <source>
        <dbReference type="ARBA" id="ARBA00022737"/>
    </source>
</evidence>
<dbReference type="InterPro" id="IPR056823">
    <property type="entry name" value="TEN-like_YD-shell"/>
</dbReference>
<dbReference type="Pfam" id="PF07591">
    <property type="entry name" value="PT-HINT"/>
    <property type="match status" value="1"/>
</dbReference>
<dbReference type="Pfam" id="PF05593">
    <property type="entry name" value="RHS_repeat"/>
    <property type="match status" value="1"/>
</dbReference>
<feature type="region of interest" description="Disordered" evidence="2">
    <location>
        <begin position="1917"/>
        <end position="1955"/>
    </location>
</feature>
<sequence>MPAPAAKSIPAPPPIPAEKQIPYSLQSPGKARALPSFPKFDPTVDSRLPAAGSATVDLNAATPAPRADGAFRTPSTNSAIAPKRAGTLPVLVGRPAAGAKSTAPSGPSRVAVTLTDQKSAQAAGIHGILFTLAVAPGSTGTGPVTVSVDDSTFSAAFGGDYAARLHLVRLPSCALTTPRLAACQVQTPIAALGRDPLSARIDLGAHATVKSHTTAVAAHPIPAASPGAVVLGLTSGSSGPSGTYAATPLSPAGTWSMGGNTGSFDYSYPIQVPAAIGGGAPNVDLSYDSSSQDGRTEGTNNQSSWIGDGWSSTESYVERSYENCSDETTSGAPQYSGDECWAGQVLTLSLNGESTQIVYDAGAKTFRPVNDSSTTKIEQLTNCTNGTYNNECWRVTENGTQYYFGLNRLPGWASGDTASQSAWTVPVYCGPDVPTCTSSNFASSSKLMGWRWNLDYVVDVHDNAAAYYYTAELNNYGADMQTTPVKYTRGGYLNRIDYGMTASTVYSTAAPERIVFNTAERCIPGTPSGNTCADSQFTVADASYWPDVPIDQDCWTLNTSSCPNHGPTFWSRKRLTSIVTQVQVGGATKQADEYDFTQTFPDGGDHAPTLWLDSILHTGLDTTAGATTSVPDPPVSFDPPLQLPNRVGTIPSVPVMYHDRIHDIKTETGAKITVSYNPTTCTTSNVPSDPSTNTMPCFPVYWTPYGAAGPELDWFQKYTVQQVETQDQNNTNPDGSYPDLLTTYKYDGGAAWHYDDNEVVKSKNRTYGQFRGYATVETVTGNPNVFHLTNGTKVYDQQSLTKTTYLRGMDSDTPTGTGGTAVTVTSLDGKYSVTDSNALAGKPFETDTYTDATGTTLYSAAVNAPTIIGPTATRTRTGLPPLTAQMVRTANTYTRTAVSYSPGWRYTETDDFYNTTLGTATTGNPIQADDRGEIADPHNIPKCTWTRYIESADGTLVLPAEVITNAQDCTAAGATPTGPLISDARTSYDSNAFTWDGTSPAGTAPTKGDVTATEQAVGPTGAVTASAFVTMATSSYDTYGRVISVTRTPNSSAPNGSSLAQITTTSYSPASGALPTQVQTQTQVTPGASMNPCTAPACQSATTTMDPVRALPTEKIDAAGLKTDYTYDALGRVTAVWLPNEAKSAGMSANYTYSYTLSQTAPEVVTTNRLLESGGYVSSETLYDAMLRTRETQQTSENSSNTVSDTQYNSLGKPVLTENAYNVAGSPSTVLVTNVPQGSIPDASVTDYDAMARPDLATEEHDGAKSWTTTTAYAGDHTTVIPPSGGMTQTTYTDARGQTSELDQYTSAPTLSGTAQSGFTVTGGTTNVTKYTYTASAKQATVTGPDSKVWSFTYDLSGRKTQQSDPDAGASTHAYDDAGNLVSTTDSRGIELDYTYDLLGRKLTATDKHAAGFEYASWLYDTLQVGKLTSSTRYVSGVTGGYTVASTGYTSLGKPVGTTITLPSVESPLPTTYTTTYSYSTNDQLMTGQTDPRTVGLSGEALTYGVDTLGNPVDTSSGSWTYVTGTVYTNYGEPSRLTLGPSTNPAYVTYTYDDETRRLTDVLTSRTQAPGPTVDDTSYTYDPAGNPTSTTDKQSETGNTVTDTQCYQYNPLDELTRAWTDTAGVNSAGVGGVGGCKTTTPSSATLATGTAAYWQSYAYDATGDRRTETDHTATTSTTTTYTNGGTPSASCANTSVQPHALTSVSTGTATTSFCYDKLGDTVSRTPSTGSAQTLAWDDEDHLQSVTQSTNITGYLYDADGNQLIRRDPGQTTLFAGDTEIVVNTAVTPHTLLGAVRSYHIGGTGPVIAVRSSLPGKSGVDYQLTDSHATATLEMDTNTQAVSRTQYAPYGQVRGTASSSWIDPTRGYLGQPADTSTGYTDLGARKYDPTLGRFISIDPVLETGDSRQLGGYTYAADNPSTGADPNGLRAMGDAPGSSCDWNGDCSSPSASGSPGQDVEVGGGVFVNTNNAHFYQLQNWGIRIAFGTHEVSGSQTVRTQEAMRDWLGLCTAHSDVCGQTMLAALQAQVKAIGTFDVGTGGSDPLLVSASGGATLLRGADTTKGDEYAAALGAQAYGEDPRAIAMLHAGIALAFESGYEYLSAKAGAGGYARGGGSCANSFIGTTLVLMADGSSKPIDQIHVGDKISNAQPGAPFGAKDETHIVTAVHITYTDRDYTDVTVSSAHGTFSATGNAGLGDAVVPALGTATITGTAHHLYWDATTRSWTEADRLRAGDQLQTTNGHTVTILAIHDYTTTTVTYNLTIDSLHTYYVEAGSTPVLVHNAGPGCGTGRSLWQLTKDGASAMKRGGPFNTTFYKSASDGTWCNAT</sequence>
<organism evidence="4 5">
    <name type="scientific">Actinocrinis puniceicyclus</name>
    <dbReference type="NCBI Taxonomy" id="977794"/>
    <lineage>
        <taxon>Bacteria</taxon>
        <taxon>Bacillati</taxon>
        <taxon>Actinomycetota</taxon>
        <taxon>Actinomycetes</taxon>
        <taxon>Catenulisporales</taxon>
        <taxon>Actinospicaceae</taxon>
        <taxon>Actinocrinis</taxon>
    </lineage>
</organism>
<dbReference type="InterPro" id="IPR006530">
    <property type="entry name" value="YD"/>
</dbReference>
<feature type="domain" description="Teneurin-like YD-shell" evidence="3">
    <location>
        <begin position="1657"/>
        <end position="1918"/>
    </location>
</feature>
<dbReference type="InterPro" id="IPR050708">
    <property type="entry name" value="T6SS_VgrG/RHS"/>
</dbReference>
<evidence type="ECO:0000256" key="2">
    <source>
        <dbReference type="SAM" id="MobiDB-lite"/>
    </source>
</evidence>
<reference evidence="4" key="1">
    <citation type="submission" date="2021-04" db="EMBL/GenBank/DDBJ databases">
        <title>Genome based classification of Actinospica acidithermotolerans sp. nov., an actinobacterium isolated from an Indonesian hot spring.</title>
        <authorList>
            <person name="Kusuma A.B."/>
            <person name="Putra K.E."/>
            <person name="Nafisah S."/>
            <person name="Loh J."/>
            <person name="Nouioui I."/>
            <person name="Goodfellow M."/>
        </authorList>
    </citation>
    <scope>NUCLEOTIDE SEQUENCE</scope>
    <source>
        <strain evidence="4">DSM 45618</strain>
    </source>
</reference>
<comment type="caution">
    <text evidence="4">The sequence shown here is derived from an EMBL/GenBank/DDBJ whole genome shotgun (WGS) entry which is preliminary data.</text>
</comment>
<name>A0A8J7WPT9_9ACTN</name>
<dbReference type="NCBIfam" id="TIGR01643">
    <property type="entry name" value="YD_repeat_2x"/>
    <property type="match status" value="1"/>
</dbReference>
<dbReference type="Proteomes" id="UP000677913">
    <property type="component" value="Unassembled WGS sequence"/>
</dbReference>
<dbReference type="NCBIfam" id="TIGR03696">
    <property type="entry name" value="Rhs_assc_core"/>
    <property type="match status" value="1"/>
</dbReference>
<dbReference type="Pfam" id="PF25023">
    <property type="entry name" value="TEN_YD-shell"/>
    <property type="match status" value="1"/>
</dbReference>
<feature type="compositionally biased region" description="Polar residues" evidence="2">
    <location>
        <begin position="1943"/>
        <end position="1953"/>
    </location>
</feature>
<proteinExistence type="predicted"/>
<dbReference type="EMBL" id="JAGSXH010000024">
    <property type="protein sequence ID" value="MBS2963330.1"/>
    <property type="molecule type" value="Genomic_DNA"/>
</dbReference>
<dbReference type="InterPro" id="IPR022385">
    <property type="entry name" value="Rhs_assc_core"/>
</dbReference>
<protein>
    <recommendedName>
        <fullName evidence="3">Teneurin-like YD-shell domain-containing protein</fullName>
    </recommendedName>
</protein>
<feature type="region of interest" description="Disordered" evidence="2">
    <location>
        <begin position="285"/>
        <end position="309"/>
    </location>
</feature>
<evidence type="ECO:0000313" key="4">
    <source>
        <dbReference type="EMBL" id="MBS2963330.1"/>
    </source>
</evidence>
<dbReference type="InterPro" id="IPR036844">
    <property type="entry name" value="Hint_dom_sf"/>
</dbReference>
<keyword evidence="1" id="KW-0677">Repeat</keyword>
<dbReference type="PANTHER" id="PTHR32305">
    <property type="match status" value="1"/>
</dbReference>
<dbReference type="PANTHER" id="PTHR32305:SF17">
    <property type="entry name" value="TRNA NUCLEASE WAPA"/>
    <property type="match status" value="1"/>
</dbReference>
<accession>A0A8J7WPT9</accession>
<feature type="region of interest" description="Disordered" evidence="2">
    <location>
        <begin position="1566"/>
        <end position="1599"/>
    </location>
</feature>
<dbReference type="InterPro" id="IPR031325">
    <property type="entry name" value="RHS_repeat"/>
</dbReference>
<evidence type="ECO:0000259" key="3">
    <source>
        <dbReference type="Pfam" id="PF25023"/>
    </source>
</evidence>
<dbReference type="Gene3D" id="2.180.10.10">
    <property type="entry name" value="RHS repeat-associated core"/>
    <property type="match status" value="1"/>
</dbReference>
<dbReference type="SUPFAM" id="SSF51294">
    <property type="entry name" value="Hedgehog/intein (Hint) domain"/>
    <property type="match status" value="1"/>
</dbReference>
<dbReference type="Gene3D" id="2.170.16.10">
    <property type="entry name" value="Hedgehog/Intein (Hint) domain"/>
    <property type="match status" value="2"/>
</dbReference>
<dbReference type="RefSeq" id="WP_211466928.1">
    <property type="nucleotide sequence ID" value="NZ_JAGSXH010000024.1"/>
</dbReference>
<evidence type="ECO:0000313" key="5">
    <source>
        <dbReference type="Proteomes" id="UP000677913"/>
    </source>
</evidence>
<gene>
    <name evidence="4" type="ORF">KGA66_09755</name>
</gene>
<keyword evidence="5" id="KW-1185">Reference proteome</keyword>